<comment type="caution">
    <text evidence="2">The sequence shown here is derived from an EMBL/GenBank/DDBJ whole genome shotgun (WGS) entry which is preliminary data.</text>
</comment>
<proteinExistence type="predicted"/>
<feature type="non-terminal residue" evidence="2">
    <location>
        <position position="1"/>
    </location>
</feature>
<feature type="domain" description="Dienelactone hydrolase" evidence="1">
    <location>
        <begin position="1"/>
        <end position="214"/>
    </location>
</feature>
<dbReference type="InterPro" id="IPR029058">
    <property type="entry name" value="AB_hydrolase_fold"/>
</dbReference>
<protein>
    <submittedName>
        <fullName evidence="2">Dienelactone hydrolase family protein</fullName>
    </submittedName>
</protein>
<dbReference type="InterPro" id="IPR051049">
    <property type="entry name" value="Dienelactone_hydrolase-like"/>
</dbReference>
<accession>A0A8J7YQQ4</accession>
<evidence type="ECO:0000313" key="2">
    <source>
        <dbReference type="EMBL" id="MBX8645063.1"/>
    </source>
</evidence>
<dbReference type="PANTHER" id="PTHR46623">
    <property type="entry name" value="CARBOXYMETHYLENEBUTENOLIDASE-RELATED"/>
    <property type="match status" value="1"/>
</dbReference>
<name>A0A8J7YQQ4_9ARCH</name>
<organism evidence="2 3">
    <name type="scientific">Candidatus Sysuiplasma superficiale</name>
    <dbReference type="NCBI Taxonomy" id="2823368"/>
    <lineage>
        <taxon>Archaea</taxon>
        <taxon>Methanobacteriati</taxon>
        <taxon>Thermoplasmatota</taxon>
        <taxon>Thermoplasmata</taxon>
        <taxon>Candidatus Sysuiplasmatales</taxon>
        <taxon>Candidatus Sysuiplasmataceae</taxon>
        <taxon>Candidatus Sysuiplasma</taxon>
    </lineage>
</organism>
<dbReference type="Pfam" id="PF01738">
    <property type="entry name" value="DLH"/>
    <property type="match status" value="1"/>
</dbReference>
<sequence>RMAREGYAVLAPHLFSSKHVPAGMTAENIQLTMQFMMSLPPEKQRDMGFVQEQLSKYDASKRGAIQSIMGVMFNLPRPKLADELVAGVDYLNSLSSVKAGKIGSVGFCFGGAMSAELACSGKTAATVIFYGQNPEPVERVRNINGPILGLYGAVDKRINEHLHELVKAFVDYDKIFEIVVYRGAAHAFFNNTGRNYNEEAARDAWERVKAFFSKNLQN</sequence>
<evidence type="ECO:0000313" key="3">
    <source>
        <dbReference type="Proteomes" id="UP000750197"/>
    </source>
</evidence>
<dbReference type="InterPro" id="IPR002925">
    <property type="entry name" value="Dienelactn_hydro"/>
</dbReference>
<dbReference type="GO" id="GO:0016787">
    <property type="term" value="F:hydrolase activity"/>
    <property type="evidence" value="ECO:0007669"/>
    <property type="project" value="UniProtKB-KW"/>
</dbReference>
<gene>
    <name evidence="2" type="ORF">KIY12_10170</name>
</gene>
<evidence type="ECO:0000259" key="1">
    <source>
        <dbReference type="Pfam" id="PF01738"/>
    </source>
</evidence>
<dbReference type="Proteomes" id="UP000750197">
    <property type="component" value="Unassembled WGS sequence"/>
</dbReference>
<dbReference type="Gene3D" id="3.40.50.1820">
    <property type="entry name" value="alpha/beta hydrolase"/>
    <property type="match status" value="1"/>
</dbReference>
<dbReference type="EMBL" id="JAHEAC010000159">
    <property type="protein sequence ID" value="MBX8645063.1"/>
    <property type="molecule type" value="Genomic_DNA"/>
</dbReference>
<dbReference type="SUPFAM" id="SSF53474">
    <property type="entry name" value="alpha/beta-Hydrolases"/>
    <property type="match status" value="1"/>
</dbReference>
<dbReference type="PANTHER" id="PTHR46623:SF6">
    <property type="entry name" value="ALPHA_BETA-HYDROLASES SUPERFAMILY PROTEIN"/>
    <property type="match status" value="1"/>
</dbReference>
<reference evidence="2" key="1">
    <citation type="submission" date="2021-05" db="EMBL/GenBank/DDBJ databases">
        <title>Genomic insights into ecological role and evolution of a novel Thermoplasmata order Candidatus Sysuiplasmatales.</title>
        <authorList>
            <person name="Yuan Y."/>
        </authorList>
    </citation>
    <scope>NUCLEOTIDE SEQUENCE</scope>
    <source>
        <strain evidence="2">TUT19-bin139</strain>
    </source>
</reference>
<dbReference type="AlphaFoldDB" id="A0A8J7YQQ4"/>
<keyword evidence="2" id="KW-0378">Hydrolase</keyword>